<sequence>MEIVAGIVLETAGGGVYAFLTGGLSERRLETADIANPVCEAVWDGGIGDPFCFGTCISGGSFIVRVIAYTQKTWRLESGEPMHAENSYIRARVSSRSR</sequence>
<evidence type="ECO:0000313" key="1">
    <source>
        <dbReference type="EMBL" id="CAA7042502.1"/>
    </source>
</evidence>
<evidence type="ECO:0000313" key="2">
    <source>
        <dbReference type="Proteomes" id="UP000467841"/>
    </source>
</evidence>
<name>A0A6D2JRP5_9BRAS</name>
<gene>
    <name evidence="1" type="ORF">MERR_LOCUS29737</name>
</gene>
<keyword evidence="2" id="KW-1185">Reference proteome</keyword>
<comment type="caution">
    <text evidence="1">The sequence shown here is derived from an EMBL/GenBank/DDBJ whole genome shotgun (WGS) entry which is preliminary data.</text>
</comment>
<protein>
    <submittedName>
        <fullName evidence="1">Uncharacterized protein</fullName>
    </submittedName>
</protein>
<organism evidence="1 2">
    <name type="scientific">Microthlaspi erraticum</name>
    <dbReference type="NCBI Taxonomy" id="1685480"/>
    <lineage>
        <taxon>Eukaryota</taxon>
        <taxon>Viridiplantae</taxon>
        <taxon>Streptophyta</taxon>
        <taxon>Embryophyta</taxon>
        <taxon>Tracheophyta</taxon>
        <taxon>Spermatophyta</taxon>
        <taxon>Magnoliopsida</taxon>
        <taxon>eudicotyledons</taxon>
        <taxon>Gunneridae</taxon>
        <taxon>Pentapetalae</taxon>
        <taxon>rosids</taxon>
        <taxon>malvids</taxon>
        <taxon>Brassicales</taxon>
        <taxon>Brassicaceae</taxon>
        <taxon>Coluteocarpeae</taxon>
        <taxon>Microthlaspi</taxon>
    </lineage>
</organism>
<accession>A0A6D2JRP5</accession>
<reference evidence="1" key="1">
    <citation type="submission" date="2020-01" db="EMBL/GenBank/DDBJ databases">
        <authorList>
            <person name="Mishra B."/>
        </authorList>
    </citation>
    <scope>NUCLEOTIDE SEQUENCE [LARGE SCALE GENOMIC DNA]</scope>
</reference>
<dbReference type="Proteomes" id="UP000467841">
    <property type="component" value="Unassembled WGS sequence"/>
</dbReference>
<dbReference type="AlphaFoldDB" id="A0A6D2JRP5"/>
<proteinExistence type="predicted"/>
<dbReference type="EMBL" id="CACVBM020001272">
    <property type="protein sequence ID" value="CAA7042502.1"/>
    <property type="molecule type" value="Genomic_DNA"/>
</dbReference>